<dbReference type="RefSeq" id="WP_129068867.1">
    <property type="nucleotide sequence ID" value="NZ_RDFA01000003.1"/>
</dbReference>
<feature type="transmembrane region" description="Helical" evidence="1">
    <location>
        <begin position="12"/>
        <end position="30"/>
    </location>
</feature>
<feature type="transmembrane region" description="Helical" evidence="1">
    <location>
        <begin position="36"/>
        <end position="57"/>
    </location>
</feature>
<evidence type="ECO:0000313" key="3">
    <source>
        <dbReference type="EMBL" id="RXK49271.1"/>
    </source>
</evidence>
<dbReference type="PANTHER" id="PTHR34473">
    <property type="entry name" value="UPF0699 TRANSMEMBRANE PROTEIN YDBS"/>
    <property type="match status" value="1"/>
</dbReference>
<evidence type="ECO:0000256" key="1">
    <source>
        <dbReference type="SAM" id="Phobius"/>
    </source>
</evidence>
<accession>A0A498L1N8</accession>
<comment type="caution">
    <text evidence="3">The sequence shown here is derived from an EMBL/GenBank/DDBJ whole genome shotgun (WGS) entry which is preliminary data.</text>
</comment>
<dbReference type="InterPro" id="IPR005182">
    <property type="entry name" value="YdbS-like_PH"/>
</dbReference>
<keyword evidence="1" id="KW-0472">Membrane</keyword>
<dbReference type="Proteomes" id="UP000289691">
    <property type="component" value="Unassembled WGS sequence"/>
</dbReference>
<dbReference type="AlphaFoldDB" id="A0A498L1N8"/>
<evidence type="ECO:0000313" key="4">
    <source>
        <dbReference type="Proteomes" id="UP000289691"/>
    </source>
</evidence>
<proteinExistence type="predicted"/>
<keyword evidence="4" id="KW-1185">Reference proteome</keyword>
<reference evidence="3 4" key="1">
    <citation type="submission" date="2019-01" db="EMBL/GenBank/DDBJ databases">
        <title>Halorientalis sp. F13-25 a new haloarchaeum isolated from hypersaline water.</title>
        <authorList>
            <person name="Ana D.-V."/>
            <person name="Cristina S.-P."/>
            <person name="Antonio V."/>
        </authorList>
    </citation>
    <scope>NUCLEOTIDE SEQUENCE [LARGE SCALE GENOMIC DNA]</scope>
    <source>
        <strain evidence="3 4">F13-25</strain>
    </source>
</reference>
<evidence type="ECO:0000259" key="2">
    <source>
        <dbReference type="Pfam" id="PF03703"/>
    </source>
</evidence>
<keyword evidence="1" id="KW-1133">Transmembrane helix</keyword>
<dbReference type="EMBL" id="RDFA01000003">
    <property type="protein sequence ID" value="RXK49271.1"/>
    <property type="molecule type" value="Genomic_DNA"/>
</dbReference>
<gene>
    <name evidence="3" type="ORF">EAF64_10155</name>
</gene>
<protein>
    <recommendedName>
        <fullName evidence="2">YdbS-like PH domain-containing protein</fullName>
    </recommendedName>
</protein>
<dbReference type="PANTHER" id="PTHR34473:SF3">
    <property type="entry name" value="TRANSMEMBRANE PROTEIN-RELATED"/>
    <property type="match status" value="1"/>
</dbReference>
<dbReference type="OrthoDB" id="301911at2157"/>
<feature type="domain" description="YdbS-like PH" evidence="2">
    <location>
        <begin position="61"/>
        <end position="140"/>
    </location>
</feature>
<organism evidence="3 4">
    <name type="scientific">Halorientalis pallida</name>
    <dbReference type="NCBI Taxonomy" id="2479928"/>
    <lineage>
        <taxon>Archaea</taxon>
        <taxon>Methanobacteriati</taxon>
        <taxon>Methanobacteriota</taxon>
        <taxon>Stenosarchaea group</taxon>
        <taxon>Halobacteria</taxon>
        <taxon>Halobacteriales</taxon>
        <taxon>Haloarculaceae</taxon>
        <taxon>Halorientalis</taxon>
    </lineage>
</organism>
<name>A0A498L1N8_9EURY</name>
<sequence>MNALQSRVRVRWGIVALVVVAILGAIVYAIDRFVLGFSPLLGPGVAVALATLEVVYIQALYRSWGYRLDDDALELERGVVTKVETAVPYVRVQHVDTQRGPLDRLLGLGQVVVYTAGSRGADVTIPGLKPDQARELRNRLRDLAIESEPEDAV</sequence>
<keyword evidence="1" id="KW-0812">Transmembrane</keyword>
<dbReference type="Pfam" id="PF03703">
    <property type="entry name" value="bPH_2"/>
    <property type="match status" value="1"/>
</dbReference>